<name>A0A060X5J4_ONCMY</name>
<dbReference type="Proteomes" id="UP000193380">
    <property type="component" value="Unassembled WGS sequence"/>
</dbReference>
<reference evidence="1" key="2">
    <citation type="submission" date="2014-03" db="EMBL/GenBank/DDBJ databases">
        <authorList>
            <person name="Genoscope - CEA"/>
        </authorList>
    </citation>
    <scope>NUCLEOTIDE SEQUENCE</scope>
</reference>
<evidence type="ECO:0000313" key="1">
    <source>
        <dbReference type="EMBL" id="CDQ74863.1"/>
    </source>
</evidence>
<reference evidence="1" key="1">
    <citation type="journal article" date="2014" name="Nat. Commun.">
        <title>The rainbow trout genome provides novel insights into evolution after whole-genome duplication in vertebrates.</title>
        <authorList>
            <person name="Berthelot C."/>
            <person name="Brunet F."/>
            <person name="Chalopin D."/>
            <person name="Juanchich A."/>
            <person name="Bernard M."/>
            <person name="Noel B."/>
            <person name="Bento P."/>
            <person name="Da Silva C."/>
            <person name="Labadie K."/>
            <person name="Alberti A."/>
            <person name="Aury J.M."/>
            <person name="Louis A."/>
            <person name="Dehais P."/>
            <person name="Bardou P."/>
            <person name="Montfort J."/>
            <person name="Klopp C."/>
            <person name="Cabau C."/>
            <person name="Gaspin C."/>
            <person name="Thorgaard G.H."/>
            <person name="Boussaha M."/>
            <person name="Quillet E."/>
            <person name="Guyomard R."/>
            <person name="Galiana D."/>
            <person name="Bobe J."/>
            <person name="Volff J.N."/>
            <person name="Genet C."/>
            <person name="Wincker P."/>
            <person name="Jaillon O."/>
            <person name="Roest Crollius H."/>
            <person name="Guiguen Y."/>
        </authorList>
    </citation>
    <scope>NUCLEOTIDE SEQUENCE [LARGE SCALE GENOMIC DNA]</scope>
</reference>
<protein>
    <submittedName>
        <fullName evidence="1">Uncharacterized protein</fullName>
    </submittedName>
</protein>
<dbReference type="AlphaFoldDB" id="A0A060X5J4"/>
<evidence type="ECO:0000313" key="2">
    <source>
        <dbReference type="Proteomes" id="UP000193380"/>
    </source>
</evidence>
<organism evidence="1 2">
    <name type="scientific">Oncorhynchus mykiss</name>
    <name type="common">Rainbow trout</name>
    <name type="synonym">Salmo gairdneri</name>
    <dbReference type="NCBI Taxonomy" id="8022"/>
    <lineage>
        <taxon>Eukaryota</taxon>
        <taxon>Metazoa</taxon>
        <taxon>Chordata</taxon>
        <taxon>Craniata</taxon>
        <taxon>Vertebrata</taxon>
        <taxon>Euteleostomi</taxon>
        <taxon>Actinopterygii</taxon>
        <taxon>Neopterygii</taxon>
        <taxon>Teleostei</taxon>
        <taxon>Protacanthopterygii</taxon>
        <taxon>Salmoniformes</taxon>
        <taxon>Salmonidae</taxon>
        <taxon>Salmoninae</taxon>
        <taxon>Oncorhynchus</taxon>
    </lineage>
</organism>
<sequence>MHCEVAPAHTLYAANASLVRLCFLNEKSSGRGGPVLLSQTPVCPCVGFAGVLWGVDMACGLYTCCSLSPPSGQRSSAGCCHTDQHPPHRTDRNCVRASLRHNRLQLLANRSWEDSRLQGACKT</sequence>
<accession>A0A060X5J4</accession>
<gene>
    <name evidence="1" type="ORF">GSONMT00012587001</name>
</gene>
<dbReference type="PaxDb" id="8022-A0A060X5J4"/>
<dbReference type="EMBL" id="FR905005">
    <property type="protein sequence ID" value="CDQ74863.1"/>
    <property type="molecule type" value="Genomic_DNA"/>
</dbReference>
<proteinExistence type="predicted"/>
<dbReference type="STRING" id="8022.A0A060X5J4"/>